<keyword evidence="2" id="KW-1015">Disulfide bond</keyword>
<dbReference type="PANTHER" id="PTHR45080:SF8">
    <property type="entry name" value="IG-LIKE DOMAIN-CONTAINING PROTEIN"/>
    <property type="match status" value="1"/>
</dbReference>
<dbReference type="InterPro" id="IPR007110">
    <property type="entry name" value="Ig-like_dom"/>
</dbReference>
<proteinExistence type="predicted"/>
<keyword evidence="6" id="KW-1185">Reference proteome</keyword>
<dbReference type="PANTHER" id="PTHR45080">
    <property type="entry name" value="CONTACTIN 5"/>
    <property type="match status" value="1"/>
</dbReference>
<keyword evidence="1 3" id="KW-0732">Signal</keyword>
<dbReference type="STRING" id="282301.A0A267FWS8"/>
<feature type="signal peptide" evidence="3">
    <location>
        <begin position="1"/>
        <end position="22"/>
    </location>
</feature>
<feature type="domain" description="Ig-like" evidence="4">
    <location>
        <begin position="44"/>
        <end position="136"/>
    </location>
</feature>
<dbReference type="InterPro" id="IPR036179">
    <property type="entry name" value="Ig-like_dom_sf"/>
</dbReference>
<dbReference type="Gene3D" id="2.60.40.10">
    <property type="entry name" value="Immunoglobulins"/>
    <property type="match status" value="1"/>
</dbReference>
<organism evidence="5 6">
    <name type="scientific">Macrostomum lignano</name>
    <dbReference type="NCBI Taxonomy" id="282301"/>
    <lineage>
        <taxon>Eukaryota</taxon>
        <taxon>Metazoa</taxon>
        <taxon>Spiralia</taxon>
        <taxon>Lophotrochozoa</taxon>
        <taxon>Platyhelminthes</taxon>
        <taxon>Rhabditophora</taxon>
        <taxon>Macrostomorpha</taxon>
        <taxon>Macrostomida</taxon>
        <taxon>Macrostomidae</taxon>
        <taxon>Macrostomum</taxon>
    </lineage>
</organism>
<accession>A0A267FWS8</accession>
<dbReference type="SUPFAM" id="SSF48726">
    <property type="entry name" value="Immunoglobulin"/>
    <property type="match status" value="2"/>
</dbReference>
<evidence type="ECO:0000256" key="2">
    <source>
        <dbReference type="ARBA" id="ARBA00023157"/>
    </source>
</evidence>
<evidence type="ECO:0000256" key="1">
    <source>
        <dbReference type="ARBA" id="ARBA00022729"/>
    </source>
</evidence>
<evidence type="ECO:0000313" key="6">
    <source>
        <dbReference type="Proteomes" id="UP000215902"/>
    </source>
</evidence>
<dbReference type="PROSITE" id="PS50835">
    <property type="entry name" value="IG_LIKE"/>
    <property type="match status" value="2"/>
</dbReference>
<dbReference type="InterPro" id="IPR050958">
    <property type="entry name" value="Cell_Adh-Cytoskel_Orgn"/>
</dbReference>
<protein>
    <recommendedName>
        <fullName evidence="4">Ig-like domain-containing protein</fullName>
    </recommendedName>
</protein>
<sequence>MSLILCRLQLLMLLLWASQAVGKHASSRTRVPNYIRNIFPGPDPHFRVAPSDQKVTAGDKFARFHCVPAGAQKLHVIWRILSPDGEVVVGDRHRVSKDGTRLTIFDPMEFHDGFEIQCYLNTPFTKRPLVASAKLFVRRPQPPEIVESPRSGKHKRGSRVVLECAAQGWPLPRIGWIFESRRFKIRRFFDANKDYRDYIKEPNRLIIVNMSPESEGTYTCIAYSRYDHSKIKAYVGYDRRRVRRPNVRKIVQTLRGVYRHYRNYARDAEQKLGRKATCNMEVLNQFGWLPRPSRRMDRMTLTYDYFWPSWSGIEFTRTVSKVFRGEALNIDVPLLQYIKSKLNCSSSAVPAPDCKRYPEFLSKYSAPDGSCNNLKRPTWARRVADFSVSCKANTNWELICPKGTRSIADTAGSVAIGTQGISARAAQE</sequence>
<evidence type="ECO:0000256" key="3">
    <source>
        <dbReference type="SAM" id="SignalP"/>
    </source>
</evidence>
<dbReference type="Pfam" id="PF13927">
    <property type="entry name" value="Ig_3"/>
    <property type="match status" value="1"/>
</dbReference>
<dbReference type="AlphaFoldDB" id="A0A267FWS8"/>
<dbReference type="InterPro" id="IPR003599">
    <property type="entry name" value="Ig_sub"/>
</dbReference>
<evidence type="ECO:0000313" key="5">
    <source>
        <dbReference type="EMBL" id="PAA77422.1"/>
    </source>
</evidence>
<evidence type="ECO:0000259" key="4">
    <source>
        <dbReference type="PROSITE" id="PS50835"/>
    </source>
</evidence>
<name>A0A267FWS8_9PLAT</name>
<dbReference type="SMART" id="SM00409">
    <property type="entry name" value="IG"/>
    <property type="match status" value="1"/>
</dbReference>
<feature type="non-terminal residue" evidence="5">
    <location>
        <position position="428"/>
    </location>
</feature>
<dbReference type="GO" id="GO:0007156">
    <property type="term" value="P:homophilic cell adhesion via plasma membrane adhesion molecules"/>
    <property type="evidence" value="ECO:0007669"/>
    <property type="project" value="TreeGrafter"/>
</dbReference>
<feature type="chain" id="PRO_5012876543" description="Ig-like domain-containing protein" evidence="3">
    <location>
        <begin position="23"/>
        <end position="428"/>
    </location>
</feature>
<dbReference type="InterPro" id="IPR013783">
    <property type="entry name" value="Ig-like_fold"/>
</dbReference>
<dbReference type="OrthoDB" id="504170at2759"/>
<comment type="caution">
    <text evidence="5">The sequence shown here is derived from an EMBL/GenBank/DDBJ whole genome shotgun (WGS) entry which is preliminary data.</text>
</comment>
<dbReference type="Proteomes" id="UP000215902">
    <property type="component" value="Unassembled WGS sequence"/>
</dbReference>
<dbReference type="GO" id="GO:0005886">
    <property type="term" value="C:plasma membrane"/>
    <property type="evidence" value="ECO:0007669"/>
    <property type="project" value="TreeGrafter"/>
</dbReference>
<dbReference type="EMBL" id="NIVC01000741">
    <property type="protein sequence ID" value="PAA77422.1"/>
    <property type="molecule type" value="Genomic_DNA"/>
</dbReference>
<reference evidence="5 6" key="1">
    <citation type="submission" date="2017-06" db="EMBL/GenBank/DDBJ databases">
        <title>A platform for efficient transgenesis in Macrostomum lignano, a flatworm model organism for stem cell research.</title>
        <authorList>
            <person name="Berezikov E."/>
        </authorList>
    </citation>
    <scope>NUCLEOTIDE SEQUENCE [LARGE SCALE GENOMIC DNA]</scope>
    <source>
        <strain evidence="5">DV1</strain>
        <tissue evidence="5">Whole organism</tissue>
    </source>
</reference>
<feature type="domain" description="Ig-like" evidence="4">
    <location>
        <begin position="143"/>
        <end position="232"/>
    </location>
</feature>
<gene>
    <name evidence="5" type="ORF">BOX15_Mlig005605g2</name>
</gene>